<dbReference type="PANTHER" id="PTHR30469">
    <property type="entry name" value="MULTIDRUG RESISTANCE PROTEIN MDTA"/>
    <property type="match status" value="1"/>
</dbReference>
<dbReference type="AlphaFoldDB" id="A0A0H3FE07"/>
<feature type="domain" description="Multidrug resistance protein MdtA-like barrel-sandwich hybrid" evidence="4">
    <location>
        <begin position="80"/>
        <end position="215"/>
    </location>
</feature>
<dbReference type="RefSeq" id="WP_013574944.1">
    <property type="nucleotide sequence ID" value="NC_015061.1"/>
</dbReference>
<feature type="domain" description="Multidrug resistance protein MdtA-like alpha-helical hairpin" evidence="3">
    <location>
        <begin position="121"/>
        <end position="189"/>
    </location>
</feature>
<dbReference type="Gene3D" id="2.40.30.170">
    <property type="match status" value="1"/>
</dbReference>
<dbReference type="InterPro" id="IPR006143">
    <property type="entry name" value="RND_pump_MFP"/>
</dbReference>
<dbReference type="NCBIfam" id="TIGR01730">
    <property type="entry name" value="RND_mfp"/>
    <property type="match status" value="1"/>
</dbReference>
<evidence type="ECO:0000256" key="2">
    <source>
        <dbReference type="SAM" id="Phobius"/>
    </source>
</evidence>
<dbReference type="Gene3D" id="1.10.287.470">
    <property type="entry name" value="Helix hairpin bin"/>
    <property type="match status" value="1"/>
</dbReference>
<dbReference type="Pfam" id="PF25954">
    <property type="entry name" value="Beta-barrel_RND_2"/>
    <property type="match status" value="1"/>
</dbReference>
<evidence type="ECO:0000259" key="5">
    <source>
        <dbReference type="Pfam" id="PF25954"/>
    </source>
</evidence>
<evidence type="ECO:0000313" key="7">
    <source>
        <dbReference type="Proteomes" id="UP000007257"/>
    </source>
</evidence>
<protein>
    <submittedName>
        <fullName evidence="6">Efflux transporter, RND family, MFP subunit</fullName>
    </submittedName>
</protein>
<dbReference type="GO" id="GO:0015562">
    <property type="term" value="F:efflux transmembrane transporter activity"/>
    <property type="evidence" value="ECO:0007669"/>
    <property type="project" value="TreeGrafter"/>
</dbReference>
<accession>A0A0H3FE07</accession>
<reference evidence="6 7" key="2">
    <citation type="journal article" date="2012" name="J. Bacteriol.">
        <title>Complete Genome Sequence of Rahnella sp. Strain Y9602, a Gammaproteobacterium Isolate from Metal- and Radionuclide-Contaminated Soil.</title>
        <authorList>
            <person name="Martinez R.J."/>
            <person name="Bruce D."/>
            <person name="Detter C."/>
            <person name="Goodwin L.A."/>
            <person name="Han J."/>
            <person name="Han C.S."/>
            <person name="Held B."/>
            <person name="Land M.L."/>
            <person name="Mikhailova N."/>
            <person name="Nolan M."/>
            <person name="Pennacchio L."/>
            <person name="Pitluck S."/>
            <person name="Tapia R."/>
            <person name="Woyke T."/>
            <person name="Sobecky P.A."/>
        </authorList>
    </citation>
    <scope>NUCLEOTIDE SEQUENCE [LARGE SCALE GENOMIC DNA]</scope>
    <source>
        <strain evidence="6 7">Y9602</strain>
    </source>
</reference>
<dbReference type="Pfam" id="PF25917">
    <property type="entry name" value="BSH_RND"/>
    <property type="match status" value="1"/>
</dbReference>
<evidence type="ECO:0000259" key="4">
    <source>
        <dbReference type="Pfam" id="PF25917"/>
    </source>
</evidence>
<dbReference type="KEGG" id="rah:Rahaq_1620"/>
<dbReference type="PANTHER" id="PTHR30469:SF38">
    <property type="entry name" value="HLYD FAMILY SECRETION PROTEIN"/>
    <property type="match status" value="1"/>
</dbReference>
<feature type="transmembrane region" description="Helical" evidence="2">
    <location>
        <begin position="22"/>
        <end position="41"/>
    </location>
</feature>
<keyword evidence="2" id="KW-0472">Membrane</keyword>
<dbReference type="Proteomes" id="UP000007257">
    <property type="component" value="Chromosome"/>
</dbReference>
<reference evidence="7" key="1">
    <citation type="submission" date="2011-01" db="EMBL/GenBank/DDBJ databases">
        <title>Complete sequence of chromosome of Rahnella sp. Y9602.</title>
        <authorList>
            <consortium name="US DOE Joint Genome Institute"/>
            <person name="Lucas S."/>
            <person name="Copeland A."/>
            <person name="Lapidus A."/>
            <person name="Cheng J.-F."/>
            <person name="Goodwin L."/>
            <person name="Pitluck S."/>
            <person name="Lu M."/>
            <person name="Detter J.C."/>
            <person name="Han C."/>
            <person name="Tapia R."/>
            <person name="Land M."/>
            <person name="Hauser L."/>
            <person name="Kyrpides N."/>
            <person name="Ivanova N."/>
            <person name="Ovchinnikova G."/>
            <person name="Pagani I."/>
            <person name="Sobecky P.A."/>
            <person name="Martinez R.J."/>
            <person name="Woyke T."/>
        </authorList>
    </citation>
    <scope>NUCLEOTIDE SEQUENCE [LARGE SCALE GENOMIC DNA]</scope>
    <source>
        <strain evidence="7">Y9602</strain>
    </source>
</reference>
<dbReference type="InterPro" id="IPR058624">
    <property type="entry name" value="MdtA-like_HH"/>
</dbReference>
<dbReference type="eggNOG" id="COG0845">
    <property type="taxonomic scope" value="Bacteria"/>
</dbReference>
<keyword evidence="2" id="KW-1133">Transmembrane helix</keyword>
<comment type="similarity">
    <text evidence="1">Belongs to the membrane fusion protein (MFP) (TC 8.A.1) family.</text>
</comment>
<evidence type="ECO:0000313" key="6">
    <source>
        <dbReference type="EMBL" id="ADW73242.1"/>
    </source>
</evidence>
<dbReference type="InterPro" id="IPR058792">
    <property type="entry name" value="Beta-barrel_RND_2"/>
</dbReference>
<proteinExistence type="inferred from homology"/>
<dbReference type="Gene3D" id="2.40.50.100">
    <property type="match status" value="1"/>
</dbReference>
<dbReference type="EMBL" id="CP002505">
    <property type="protein sequence ID" value="ADW73242.1"/>
    <property type="molecule type" value="Genomic_DNA"/>
</dbReference>
<dbReference type="SUPFAM" id="SSF111369">
    <property type="entry name" value="HlyD-like secretion proteins"/>
    <property type="match status" value="1"/>
</dbReference>
<organism evidence="6 7">
    <name type="scientific">Rahnella sp. (strain Y9602)</name>
    <dbReference type="NCBI Taxonomy" id="2703885"/>
    <lineage>
        <taxon>Bacteria</taxon>
        <taxon>Pseudomonadati</taxon>
        <taxon>Pseudomonadota</taxon>
        <taxon>Gammaproteobacteria</taxon>
        <taxon>Enterobacterales</taxon>
        <taxon>Yersiniaceae</taxon>
        <taxon>Rahnella</taxon>
    </lineage>
</organism>
<dbReference type="Pfam" id="PF25876">
    <property type="entry name" value="HH_MFP_RND"/>
    <property type="match status" value="1"/>
</dbReference>
<dbReference type="GO" id="GO:1990281">
    <property type="term" value="C:efflux pump complex"/>
    <property type="evidence" value="ECO:0007669"/>
    <property type="project" value="TreeGrafter"/>
</dbReference>
<dbReference type="InterPro" id="IPR058625">
    <property type="entry name" value="MdtA-like_BSH"/>
</dbReference>
<evidence type="ECO:0000256" key="1">
    <source>
        <dbReference type="ARBA" id="ARBA00009477"/>
    </source>
</evidence>
<gene>
    <name evidence="6" type="ordered locus">Rahaq_1620</name>
</gene>
<evidence type="ECO:0000259" key="3">
    <source>
        <dbReference type="Pfam" id="PF25876"/>
    </source>
</evidence>
<feature type="domain" description="CusB-like beta-barrel" evidence="5">
    <location>
        <begin position="231"/>
        <end position="301"/>
    </location>
</feature>
<keyword evidence="2" id="KW-0812">Transmembrane</keyword>
<dbReference type="OrthoDB" id="1185083at2"/>
<name>A0A0H3FE07_RAHSY</name>
<dbReference type="Gene3D" id="2.40.420.20">
    <property type="match status" value="1"/>
</dbReference>
<sequence length="380" mass="40243">MAVTFTDYARHAVRHLSATGRMLPFIPAACLIIVAIVLTGCGDKAHKQAPSVRPVRTISAPPPVALSSLIQTGEIRAHEEVTLGFRLDGRILTRQAEVGDRVIAGQVLATQESETSRNQFSSAQADLNSARAAEQVAALSLRRMQLLMPSGAIARSQLDSAQADWQAARAKRQSSEDALKNAQENVSWTKLTAPADGVITQVSASAGQVVSAGQSVITLASGSLRDAVFDVADPQSVPQQADSLFTISLLSAPSVVAQGHFRDVSPQADPQTRTWRLRITLDNPPPAMALGASVQLTLNASGPRLTALPASALTRSGDKPAVFVVDEKTLTLHLRPVDIGRYSTSEIFLSAGVQPGERVVIAGVSKLREGEKVMPGEDSE</sequence>
<dbReference type="HOGENOM" id="CLU_018816_1_0_6"/>